<dbReference type="PIRSF" id="PIRSF002741">
    <property type="entry name" value="MppA"/>
    <property type="match status" value="1"/>
</dbReference>
<dbReference type="EMBL" id="JAJFZQ010000002">
    <property type="protein sequence ID" value="MCC3264799.1"/>
    <property type="molecule type" value="Genomic_DNA"/>
</dbReference>
<dbReference type="SUPFAM" id="SSF53850">
    <property type="entry name" value="Periplasmic binding protein-like II"/>
    <property type="match status" value="1"/>
</dbReference>
<feature type="domain" description="Solute-binding protein family 5" evidence="1">
    <location>
        <begin position="17"/>
        <end position="370"/>
    </location>
</feature>
<dbReference type="Pfam" id="PF00496">
    <property type="entry name" value="SBP_bac_5"/>
    <property type="match status" value="1"/>
</dbReference>
<evidence type="ECO:0000313" key="3">
    <source>
        <dbReference type="Proteomes" id="UP001139168"/>
    </source>
</evidence>
<evidence type="ECO:0000259" key="1">
    <source>
        <dbReference type="Pfam" id="PF00496"/>
    </source>
</evidence>
<gene>
    <name evidence="2" type="ORF">LJ752_01915</name>
</gene>
<dbReference type="InterPro" id="IPR000914">
    <property type="entry name" value="SBP_5_dom"/>
</dbReference>
<dbReference type="RefSeq" id="WP_227889657.1">
    <property type="nucleotide sequence ID" value="NZ_JAJFZQ010000002.1"/>
</dbReference>
<evidence type="ECO:0000313" key="2">
    <source>
        <dbReference type="EMBL" id="MCC3264799.1"/>
    </source>
</evidence>
<dbReference type="Proteomes" id="UP001139168">
    <property type="component" value="Unassembled WGS sequence"/>
</dbReference>
<dbReference type="Gene3D" id="3.90.76.10">
    <property type="entry name" value="Dipeptide-binding Protein, Domain 1"/>
    <property type="match status" value="1"/>
</dbReference>
<protein>
    <submittedName>
        <fullName evidence="2">ABC transporter substrate-binding protein</fullName>
    </submittedName>
</protein>
<sequence length="467" mass="51186">MTEDLKTPADEAAVPALVPGLAESWSVSPDGLVYTFNLRQGVEFTDGTAFDAAAVDYNIRRMWDTEAAQYDIRAAGQTVFLWQHLEDIQIIDPLTVQLILSEPFSPFLRVMAQGGSGSTGMISPTALKTYGDDIADHPVGTGPFVFEERIRGQRVSLVRNENYWGKKAELDRVVFRPIPDAAARIASIRNKETDIIAVPSPDSVANLKDAGFQVVEAAPPHSWYLTPNMNEEPMKDHRVRLAISLAIDREGLAEYILRDTVTPAASVQAPANPGYEEHPENFRHDPELARELLAEAGYADGFTTTLETSVDGSGQIMPVPMAQYIQQNLAEVGITVNLKTYEWISYISHYNSGLKPGVGMAQMSWGMSTPFWLYITTSSDLASPAGPNAGRYSNPVLDAAMDKAIGASNEDEANKHWLKANAVASEDLALIPIVNDKSPYIVSPQVEGFALANEEWYDLTEVSLNHD</sequence>
<organism evidence="2 3">
    <name type="scientific">Arthrobacter gengyunqii</name>
    <dbReference type="NCBI Taxonomy" id="2886940"/>
    <lineage>
        <taxon>Bacteria</taxon>
        <taxon>Bacillati</taxon>
        <taxon>Actinomycetota</taxon>
        <taxon>Actinomycetes</taxon>
        <taxon>Micrococcales</taxon>
        <taxon>Micrococcaceae</taxon>
        <taxon>Arthrobacter</taxon>
    </lineage>
</organism>
<keyword evidence="3" id="KW-1185">Reference proteome</keyword>
<name>A0ABS8GDV6_9MICC</name>
<dbReference type="Gene3D" id="3.40.190.10">
    <property type="entry name" value="Periplasmic binding protein-like II"/>
    <property type="match status" value="1"/>
</dbReference>
<dbReference type="InterPro" id="IPR039424">
    <property type="entry name" value="SBP_5"/>
</dbReference>
<dbReference type="InterPro" id="IPR030678">
    <property type="entry name" value="Peptide/Ni-bd"/>
</dbReference>
<proteinExistence type="predicted"/>
<dbReference type="PANTHER" id="PTHR30290:SF83">
    <property type="entry name" value="ABC TRANSPORTER SUBSTRATE-BINDING PROTEIN"/>
    <property type="match status" value="1"/>
</dbReference>
<reference evidence="2" key="1">
    <citation type="submission" date="2021-10" db="EMBL/GenBank/DDBJ databases">
        <title>Novel species in genus Arthrobacter.</title>
        <authorList>
            <person name="Liu Y."/>
        </authorList>
    </citation>
    <scope>NUCLEOTIDE SEQUENCE</scope>
    <source>
        <strain evidence="2">Zg-Y786</strain>
    </source>
</reference>
<dbReference type="Gene3D" id="3.10.105.10">
    <property type="entry name" value="Dipeptide-binding Protein, Domain 3"/>
    <property type="match status" value="1"/>
</dbReference>
<dbReference type="CDD" id="cd08495">
    <property type="entry name" value="PBP2_NikA_DppA_OppA_like_8"/>
    <property type="match status" value="1"/>
</dbReference>
<accession>A0ABS8GDV6</accession>
<comment type="caution">
    <text evidence="2">The sequence shown here is derived from an EMBL/GenBank/DDBJ whole genome shotgun (WGS) entry which is preliminary data.</text>
</comment>
<dbReference type="PANTHER" id="PTHR30290">
    <property type="entry name" value="PERIPLASMIC BINDING COMPONENT OF ABC TRANSPORTER"/>
    <property type="match status" value="1"/>
</dbReference>